<dbReference type="PANTHER" id="PTHR43485:SF1">
    <property type="entry name" value="FORMATE HYDROGENLYASE SUBUNIT 5-RELATED"/>
    <property type="match status" value="1"/>
</dbReference>
<dbReference type="GO" id="GO:0048038">
    <property type="term" value="F:quinone binding"/>
    <property type="evidence" value="ECO:0007669"/>
    <property type="project" value="InterPro"/>
</dbReference>
<dbReference type="InterPro" id="IPR029014">
    <property type="entry name" value="NiFe-Hase_large"/>
</dbReference>
<dbReference type="GO" id="GO:0016651">
    <property type="term" value="F:oxidoreductase activity, acting on NAD(P)H"/>
    <property type="evidence" value="ECO:0007669"/>
    <property type="project" value="InterPro"/>
</dbReference>
<proteinExistence type="predicted"/>
<dbReference type="PANTHER" id="PTHR43485">
    <property type="entry name" value="HYDROGENASE-4 COMPONENT G"/>
    <property type="match status" value="1"/>
</dbReference>
<dbReference type="GO" id="GO:0051287">
    <property type="term" value="F:NAD binding"/>
    <property type="evidence" value="ECO:0007669"/>
    <property type="project" value="InterPro"/>
</dbReference>
<accession>A0A1J5RFG6</accession>
<dbReference type="Gene3D" id="1.10.645.10">
    <property type="entry name" value="Cytochrome-c3 Hydrogenase, chain B"/>
    <property type="match status" value="1"/>
</dbReference>
<protein>
    <submittedName>
        <fullName evidence="3">Hydrogenase-4 component G</fullName>
        <ecNumber evidence="3">1.-.-.-</ecNumber>
    </submittedName>
</protein>
<sequence length="499" mass="56737">MNYISVKNNQTIPISSIPELDYSAFLEQNVFTLIKGPANHCVNFFGVPHADKIKLICCIANDELHTINISSAVVDTKETLRSFSKHNLVFEKFEREIHENFGIKYSDHPWLKPVRFPFDRFNKNSTIANYPFFKIESEELHEVGVGPIHAGVIEPGHFRFICNGEQILHLEIQLGYQHRGIEKLFIEKKKLLQRITLAENIAGDSVAAHTTAFVNLWESLCNYHPDKNLMFSRTLALELERIAIHTADLSAICTDVAYQLGSAVFGRLRTPVINFFQKWCGNRLAKGLIRAGKNNFPFTQELADELTNVLNEFEKDFEEIAEELFSLPSALARFEKTGVISKEQAVTLGTVGFSARMCTIRRDIRSSHPHDLYIDLQHQPLIKTHGDVHARARIRKKEITQSIGYIREFLKAIPQEEKNTVALSSPSPNSFTISLVEGWRGEICHCAITDDSGELIHYKIKDPSFHNWLALALAVRNNEISDFPICNKSFDLSYCGHDL</sequence>
<dbReference type="Pfam" id="PF00346">
    <property type="entry name" value="Complex1_49kDa"/>
    <property type="match status" value="1"/>
</dbReference>
<dbReference type="InterPro" id="IPR037232">
    <property type="entry name" value="NADH_quin_OxRdtase_su_C/D-like"/>
</dbReference>
<feature type="domain" description="NADH-quinone oxidoreductase subunit D" evidence="2">
    <location>
        <begin position="267"/>
        <end position="419"/>
    </location>
</feature>
<organism evidence="3">
    <name type="scientific">mine drainage metagenome</name>
    <dbReference type="NCBI Taxonomy" id="410659"/>
    <lineage>
        <taxon>unclassified sequences</taxon>
        <taxon>metagenomes</taxon>
        <taxon>ecological metagenomes</taxon>
    </lineage>
</organism>
<gene>
    <name evidence="3" type="primary">hyfG</name>
    <name evidence="3" type="ORF">GALL_273520</name>
</gene>
<comment type="caution">
    <text evidence="3">The sequence shown here is derived from an EMBL/GenBank/DDBJ whole genome shotgun (WGS) entry which is preliminary data.</text>
</comment>
<dbReference type="EC" id="1.-.-.-" evidence="3"/>
<evidence type="ECO:0000256" key="1">
    <source>
        <dbReference type="ARBA" id="ARBA00023002"/>
    </source>
</evidence>
<dbReference type="SUPFAM" id="SSF143243">
    <property type="entry name" value="Nqo5-like"/>
    <property type="match status" value="1"/>
</dbReference>
<name>A0A1J5RFG6_9ZZZZ</name>
<dbReference type="InterPro" id="IPR052197">
    <property type="entry name" value="ComplexI_49kDa-like"/>
</dbReference>
<evidence type="ECO:0000259" key="2">
    <source>
        <dbReference type="Pfam" id="PF00346"/>
    </source>
</evidence>
<keyword evidence="1 3" id="KW-0560">Oxidoreductase</keyword>
<dbReference type="EMBL" id="MLJW01000281">
    <property type="protein sequence ID" value="OIQ90743.1"/>
    <property type="molecule type" value="Genomic_DNA"/>
</dbReference>
<evidence type="ECO:0000313" key="3">
    <source>
        <dbReference type="EMBL" id="OIQ90743.1"/>
    </source>
</evidence>
<dbReference type="SUPFAM" id="SSF56762">
    <property type="entry name" value="HydB/Nqo4-like"/>
    <property type="match status" value="1"/>
</dbReference>
<reference evidence="3" key="1">
    <citation type="submission" date="2016-10" db="EMBL/GenBank/DDBJ databases">
        <title>Sequence of Gallionella enrichment culture.</title>
        <authorList>
            <person name="Poehlein A."/>
            <person name="Muehling M."/>
            <person name="Daniel R."/>
        </authorList>
    </citation>
    <scope>NUCLEOTIDE SEQUENCE</scope>
</reference>
<dbReference type="InterPro" id="IPR001135">
    <property type="entry name" value="NADH_Q_OxRdtase_suD"/>
</dbReference>
<dbReference type="AlphaFoldDB" id="A0A1J5RFG6"/>